<dbReference type="InterPro" id="IPR011659">
    <property type="entry name" value="WD40"/>
</dbReference>
<comment type="caution">
    <text evidence="3">The sequence shown here is derived from an EMBL/GenBank/DDBJ whole genome shotgun (WGS) entry which is preliminary data.</text>
</comment>
<accession>A0A853BUW0</accession>
<dbReference type="AlphaFoldDB" id="A0A853BUW0"/>
<dbReference type="GO" id="GO:0006508">
    <property type="term" value="P:proteolysis"/>
    <property type="evidence" value="ECO:0007669"/>
    <property type="project" value="InterPro"/>
</dbReference>
<dbReference type="Gene3D" id="3.40.50.1820">
    <property type="entry name" value="alpha/beta hydrolase"/>
    <property type="match status" value="1"/>
</dbReference>
<gene>
    <name evidence="3" type="ORF">HNR19_000348</name>
</gene>
<dbReference type="Pfam" id="PF00144">
    <property type="entry name" value="Beta-lactamase"/>
    <property type="match status" value="1"/>
</dbReference>
<evidence type="ECO:0000259" key="2">
    <source>
        <dbReference type="Pfam" id="PF00326"/>
    </source>
</evidence>
<dbReference type="InterPro" id="IPR029058">
    <property type="entry name" value="AB_hydrolase_fold"/>
</dbReference>
<sequence>MSRPVALDDLFDIAVPSDPALSPDGRLVAYVLSTVDRGEDVDRGEVWQVDVGTGSRRRLTAGHTDSGPAWSPAGSLAFLRDDGERTLVLVVAPGSADPREVATLPAGATGLAWSPDGVRLALTAPAPAGTDDADVLDPRAPVVASRRSFRADGRGLTRGTRRHVHLVDVTSGEVHRVTAGDWDAAAPTWSPDGTRLAITAGVGDDADLTGSTQVCVVDAAASGPIGTPDQVTDLAGAVDFAGWSPDGSSLVVVGSSRPGPHNMDLLRIALDTGKVDVLTADLDRMVMPGGEPAYPGGRPGFTADGALLFCARDRGHTRLFRIDDLDRPRSVAVPMDEGSVVSGLSTNGGDVAAVVVASRHSLGEVAIVDATGDIRVLTDHSAVALPGVTWIEPEERTFVTHDGTEVGGVLIRAQDAVGPRPLLLDVHGGPHDSWSSALDGVHLYHQVLASEGWLVLLVNPRGSDGSDDDFLRGALGRWGYADEADFLDPIDQLVAEGLADPARVAVTGYSYGGFAVCHLTARTDRFAAAVVGGGICDLRSFAGTSDMGHYYATEEFGGLAAVRSGTAASPIDLVDRVTTPTLVLHGEADDRCPVGQAEQWFTALRENRTPAELVLYPGASHAFIVTGHPSHRADFNRRIHDWVTRFGAPATPGSGPDARRRRSRWQQRLSLLADRHGVPGAAFGVLDLRSDGRAEPVVAAHGVLSTRTGVAVTPDARFQIGSITKVWTATLAAMLADEGVLELDQPVVSYLPDLDLGSADHTAHVTMRHLLSHTSGLDGDVFTDTGRGDEALARYVADVLPTVPPTSPVSTLFSYCNSGYSLAGRVLERVTGTTWDRLIDERLVAPLGLDDTGTLPQDALLGRVAVGHLGRRPDLRPTDTWYLPWSGAPAGAVWASAADVLEFARLHLEEGQHGEHRLVATGTVAEMRKPVTHVPAPHFGADAWGLGWMVKDWSGRMVIGHDGGSIGQTAFLRLVPDAGVAVVLLTNGGNAYELYRELFSEALGELADIEIPTFSAPADHPQAPDDRDRWAGSYVRHLQTIEVDPTDDGLRLEVALRAEFADLLGIDRVRRLDVRRTDDPARFVFQVPGTELWQSVSFLEREGTTYLHEGLRAAPRR</sequence>
<organism evidence="3 4">
    <name type="scientific">Nocardioides thalensis</name>
    <dbReference type="NCBI Taxonomy" id="1914755"/>
    <lineage>
        <taxon>Bacteria</taxon>
        <taxon>Bacillati</taxon>
        <taxon>Actinomycetota</taxon>
        <taxon>Actinomycetes</taxon>
        <taxon>Propionibacteriales</taxon>
        <taxon>Nocardioidaceae</taxon>
        <taxon>Nocardioides</taxon>
    </lineage>
</organism>
<dbReference type="Gene3D" id="3.40.710.10">
    <property type="entry name" value="DD-peptidase/beta-lactamase superfamily"/>
    <property type="match status" value="1"/>
</dbReference>
<dbReference type="RefSeq" id="WP_179666274.1">
    <property type="nucleotide sequence ID" value="NZ_JACCFP010000001.1"/>
</dbReference>
<dbReference type="Gene3D" id="2.120.10.30">
    <property type="entry name" value="TolB, C-terminal domain"/>
    <property type="match status" value="1"/>
</dbReference>
<reference evidence="3 4" key="1">
    <citation type="submission" date="2020-07" db="EMBL/GenBank/DDBJ databases">
        <title>Sequencing the genomes of 1000 actinobacteria strains.</title>
        <authorList>
            <person name="Klenk H.-P."/>
        </authorList>
    </citation>
    <scope>NUCLEOTIDE SEQUENCE [LARGE SCALE GENOMIC DNA]</scope>
    <source>
        <strain evidence="3 4">DSM 103833</strain>
    </source>
</reference>
<dbReference type="PANTHER" id="PTHR46825">
    <property type="entry name" value="D-ALANYL-D-ALANINE-CARBOXYPEPTIDASE/ENDOPEPTIDASE AMPH"/>
    <property type="match status" value="1"/>
</dbReference>
<name>A0A853BUW0_9ACTN</name>
<feature type="domain" description="Peptidase S9 prolyl oligopeptidase catalytic" evidence="2">
    <location>
        <begin position="445"/>
        <end position="645"/>
    </location>
</feature>
<feature type="domain" description="Beta-lactamase-related" evidence="1">
    <location>
        <begin position="672"/>
        <end position="990"/>
    </location>
</feature>
<dbReference type="InterPro" id="IPR011042">
    <property type="entry name" value="6-blade_b-propeller_TolB-like"/>
</dbReference>
<dbReference type="InterPro" id="IPR012338">
    <property type="entry name" value="Beta-lactam/transpept-like"/>
</dbReference>
<keyword evidence="3" id="KW-0378">Hydrolase</keyword>
<keyword evidence="3" id="KW-0031">Aminopeptidase</keyword>
<keyword evidence="4" id="KW-1185">Reference proteome</keyword>
<dbReference type="InterPro" id="IPR050491">
    <property type="entry name" value="AmpC-like"/>
</dbReference>
<keyword evidence="3" id="KW-0645">Protease</keyword>
<dbReference type="Proteomes" id="UP000530424">
    <property type="component" value="Unassembled WGS sequence"/>
</dbReference>
<dbReference type="GO" id="GO:0008236">
    <property type="term" value="F:serine-type peptidase activity"/>
    <property type="evidence" value="ECO:0007669"/>
    <property type="project" value="InterPro"/>
</dbReference>
<dbReference type="EMBL" id="JACCFP010000001">
    <property type="protein sequence ID" value="NYI99649.1"/>
    <property type="molecule type" value="Genomic_DNA"/>
</dbReference>
<proteinExistence type="predicted"/>
<dbReference type="Pfam" id="PF00326">
    <property type="entry name" value="Peptidase_S9"/>
    <property type="match status" value="1"/>
</dbReference>
<dbReference type="SUPFAM" id="SSF56601">
    <property type="entry name" value="beta-lactamase/transpeptidase-like"/>
    <property type="match status" value="1"/>
</dbReference>
<evidence type="ECO:0000259" key="1">
    <source>
        <dbReference type="Pfam" id="PF00144"/>
    </source>
</evidence>
<dbReference type="SUPFAM" id="SSF53474">
    <property type="entry name" value="alpha/beta-Hydrolases"/>
    <property type="match status" value="1"/>
</dbReference>
<dbReference type="InterPro" id="IPR001375">
    <property type="entry name" value="Peptidase_S9_cat"/>
</dbReference>
<evidence type="ECO:0000313" key="4">
    <source>
        <dbReference type="Proteomes" id="UP000530424"/>
    </source>
</evidence>
<protein>
    <submittedName>
        <fullName evidence="3">Dipeptidyl aminopeptidase/acylaminoacyl peptidase</fullName>
    </submittedName>
</protein>
<dbReference type="PANTHER" id="PTHR46825:SF15">
    <property type="entry name" value="BETA-LACTAMASE-RELATED DOMAIN-CONTAINING PROTEIN"/>
    <property type="match status" value="1"/>
</dbReference>
<evidence type="ECO:0000313" key="3">
    <source>
        <dbReference type="EMBL" id="NYI99649.1"/>
    </source>
</evidence>
<dbReference type="SUPFAM" id="SSF82171">
    <property type="entry name" value="DPP6 N-terminal domain-like"/>
    <property type="match status" value="1"/>
</dbReference>
<dbReference type="GO" id="GO:0004177">
    <property type="term" value="F:aminopeptidase activity"/>
    <property type="evidence" value="ECO:0007669"/>
    <property type="project" value="UniProtKB-KW"/>
</dbReference>
<dbReference type="Pfam" id="PF07676">
    <property type="entry name" value="PD40"/>
    <property type="match status" value="1"/>
</dbReference>
<dbReference type="Gene3D" id="2.120.10.60">
    <property type="entry name" value="Tricorn protease N-terminal domain"/>
    <property type="match status" value="1"/>
</dbReference>
<dbReference type="InterPro" id="IPR001466">
    <property type="entry name" value="Beta-lactam-related"/>
</dbReference>